<dbReference type="Proteomes" id="UP001183176">
    <property type="component" value="Unassembled WGS sequence"/>
</dbReference>
<name>A0ABU2JH62_9ACTN</name>
<accession>A0ABU2JH62</accession>
<protein>
    <recommendedName>
        <fullName evidence="3">DNA-binding protein</fullName>
    </recommendedName>
</protein>
<proteinExistence type="predicted"/>
<dbReference type="RefSeq" id="WP_311424719.1">
    <property type="nucleotide sequence ID" value="NZ_JAVREH010000044.1"/>
</dbReference>
<evidence type="ECO:0008006" key="3">
    <source>
        <dbReference type="Google" id="ProtNLM"/>
    </source>
</evidence>
<evidence type="ECO:0000313" key="1">
    <source>
        <dbReference type="EMBL" id="MDT0263573.1"/>
    </source>
</evidence>
<organism evidence="1 2">
    <name type="scientific">Jatrophihabitans lederbergiae</name>
    <dbReference type="NCBI Taxonomy" id="3075547"/>
    <lineage>
        <taxon>Bacteria</taxon>
        <taxon>Bacillati</taxon>
        <taxon>Actinomycetota</taxon>
        <taxon>Actinomycetes</taxon>
        <taxon>Jatrophihabitantales</taxon>
        <taxon>Jatrophihabitantaceae</taxon>
        <taxon>Jatrophihabitans</taxon>
    </lineage>
</organism>
<reference evidence="2" key="1">
    <citation type="submission" date="2023-07" db="EMBL/GenBank/DDBJ databases">
        <title>30 novel species of actinomycetes from the DSMZ collection.</title>
        <authorList>
            <person name="Nouioui I."/>
        </authorList>
    </citation>
    <scope>NUCLEOTIDE SEQUENCE [LARGE SCALE GENOMIC DNA]</scope>
    <source>
        <strain evidence="2">DSM 44399</strain>
    </source>
</reference>
<comment type="caution">
    <text evidence="1">The sequence shown here is derived from an EMBL/GenBank/DDBJ whole genome shotgun (WGS) entry which is preliminary data.</text>
</comment>
<gene>
    <name evidence="1" type="ORF">RM423_19515</name>
</gene>
<dbReference type="EMBL" id="JAVREH010000044">
    <property type="protein sequence ID" value="MDT0263573.1"/>
    <property type="molecule type" value="Genomic_DNA"/>
</dbReference>
<keyword evidence="2" id="KW-1185">Reference proteome</keyword>
<evidence type="ECO:0000313" key="2">
    <source>
        <dbReference type="Proteomes" id="UP001183176"/>
    </source>
</evidence>
<sequence length="189" mass="20379">MTLVEVLAPFGVGEEEFVEELSRDLQAAPDASASRLTEAEESVLREHGGITVPAGDESAVRRAVLRASSSNLADEARESLTVEQAAKLLLVDGSRVRHRLRDRALYGFKIGGGLRLPTWQFHRHEVIPGLRAVLAVLPAGMHPLEVAGLLTTPDPDLALADEPVNPRDWLIGGGDVSAVVAVVEDLDRW</sequence>